<organism evidence="4 6">
    <name type="scientific">Rhodococcus aetherivorans</name>
    <dbReference type="NCBI Taxonomy" id="191292"/>
    <lineage>
        <taxon>Bacteria</taxon>
        <taxon>Bacillati</taxon>
        <taxon>Actinomycetota</taxon>
        <taxon>Actinomycetes</taxon>
        <taxon>Mycobacteriales</taxon>
        <taxon>Nocardiaceae</taxon>
        <taxon>Rhodococcus</taxon>
    </lineage>
</organism>
<sequence length="116" mass="12272">MVDGFAGTDDEVWEPDVPVPGRPAFGPGLAPALLDPAGPGALPPAVDVDGDGLLDTVTFATADALVVASDTDADGWFDRVTELGDDGRFGVWQFRRDVDGAEHWTRIDEGHLDRGK</sequence>
<protein>
    <recommendedName>
        <fullName evidence="2">DUF6802 domain-containing protein</fullName>
    </recommendedName>
</protein>
<reference evidence="3 5" key="1">
    <citation type="journal article" date="2018" name="Biodegradation">
        <title>1,4-Dioxane degradation characteristics of Rhodococcus aetherivorans JCM 14343.</title>
        <authorList>
            <person name="Inoue D."/>
            <person name="Tsunoda T."/>
            <person name="Yamamoto N."/>
            <person name="Ike M."/>
            <person name="Sei K."/>
        </authorList>
    </citation>
    <scope>NUCLEOTIDE SEQUENCE [LARGE SCALE GENOMIC DNA]</scope>
    <source>
        <strain evidence="3 5">JCM 14343</strain>
    </source>
</reference>
<accession>A0A5M3Y8Z4</accession>
<feature type="region of interest" description="Disordered" evidence="1">
    <location>
        <begin position="1"/>
        <end position="24"/>
    </location>
</feature>
<evidence type="ECO:0000313" key="6">
    <source>
        <dbReference type="Proteomes" id="UP001163947"/>
    </source>
</evidence>
<gene>
    <name evidence="4" type="ORF">OCS65_05740</name>
    <name evidence="3" type="ORF">RAJCM14343_1954</name>
</gene>
<reference evidence="4" key="3">
    <citation type="submission" date="2022-09" db="EMBL/GenBank/DDBJ databases">
        <title>The genome sequence of Rhodococcus aetherivorans N1.</title>
        <authorList>
            <person name="Jiang W."/>
        </authorList>
    </citation>
    <scope>NUCLEOTIDE SEQUENCE</scope>
    <source>
        <strain evidence="4">N1</strain>
    </source>
</reference>
<dbReference type="EMBL" id="BLAH01000072">
    <property type="protein sequence ID" value="GES36702.1"/>
    <property type="molecule type" value="Genomic_DNA"/>
</dbReference>
<dbReference type="InterPro" id="IPR046543">
    <property type="entry name" value="DUF6802"/>
</dbReference>
<reference evidence="3" key="2">
    <citation type="submission" date="2019-10" db="EMBL/GenBank/DDBJ databases">
        <title>Draft genome sequence of Rhodococcus aetherivorans JCM 14343.</title>
        <authorList>
            <person name="Inoue D."/>
            <person name="Nakazawa M."/>
            <person name="Yamamoto N."/>
            <person name="Sei K."/>
            <person name="Ike M."/>
        </authorList>
    </citation>
    <scope>NUCLEOTIDE SEQUENCE</scope>
    <source>
        <strain evidence="3">JCM 14343</strain>
    </source>
</reference>
<feature type="domain" description="DUF6802" evidence="2">
    <location>
        <begin position="44"/>
        <end position="113"/>
    </location>
</feature>
<evidence type="ECO:0000259" key="2">
    <source>
        <dbReference type="Pfam" id="PF20615"/>
    </source>
</evidence>
<name>N1M7Y0_9NOCA</name>
<dbReference type="Pfam" id="PF20615">
    <property type="entry name" value="DUF6802"/>
    <property type="match status" value="1"/>
</dbReference>
<keyword evidence="5" id="KW-1185">Reference proteome</keyword>
<dbReference type="AlphaFoldDB" id="N1M7Y0"/>
<evidence type="ECO:0000313" key="4">
    <source>
        <dbReference type="EMBL" id="UYF95262.1"/>
    </source>
</evidence>
<evidence type="ECO:0000256" key="1">
    <source>
        <dbReference type="SAM" id="MobiDB-lite"/>
    </source>
</evidence>
<dbReference type="RefSeq" id="WP_006940234.1">
    <property type="nucleotide sequence ID" value="NZ_BAAAYP010000036.1"/>
</dbReference>
<evidence type="ECO:0000313" key="3">
    <source>
        <dbReference type="EMBL" id="GES36702.1"/>
    </source>
</evidence>
<evidence type="ECO:0000313" key="5">
    <source>
        <dbReference type="Proteomes" id="UP000325466"/>
    </source>
</evidence>
<proteinExistence type="predicted"/>
<dbReference type="Proteomes" id="UP000325466">
    <property type="component" value="Unassembled WGS sequence"/>
</dbReference>
<accession>N1M7Y0</accession>
<dbReference type="EMBL" id="CP106982">
    <property type="protein sequence ID" value="UYF95262.1"/>
    <property type="molecule type" value="Genomic_DNA"/>
</dbReference>
<dbReference type="GeneID" id="83619899"/>
<dbReference type="Proteomes" id="UP001163947">
    <property type="component" value="Chromosome"/>
</dbReference>